<sequence>MTGAGRRLVLLRHAKAEPAGSVVDELRPLALRGRRQCGQVGAAIADRGLVPEVALVSSAVRTRQTWELVRAALGEAPEPRVEVHDRLYGAGVEQVVAALGSVDPQVRTVLVVGHEPTMSATAAWLTGSVGDPAHLAQVRAGIPTATFAVLALDAWDGAGRGAGQLLDLVRPA</sequence>
<organism evidence="1 2">
    <name type="scientific">Cellulomonas bogoriensis 69B4 = DSM 16987</name>
    <dbReference type="NCBI Taxonomy" id="1386082"/>
    <lineage>
        <taxon>Bacteria</taxon>
        <taxon>Bacillati</taxon>
        <taxon>Actinomycetota</taxon>
        <taxon>Actinomycetes</taxon>
        <taxon>Micrococcales</taxon>
        <taxon>Cellulomonadaceae</taxon>
        <taxon>Cellulomonas</taxon>
    </lineage>
</organism>
<protein>
    <submittedName>
        <fullName evidence="1">Phosphohistidine phosphatase</fullName>
    </submittedName>
</protein>
<dbReference type="AlphaFoldDB" id="A0A0A0BZ30"/>
<dbReference type="CDD" id="cd07067">
    <property type="entry name" value="HP_PGM_like"/>
    <property type="match status" value="1"/>
</dbReference>
<dbReference type="SMART" id="SM00855">
    <property type="entry name" value="PGAM"/>
    <property type="match status" value="1"/>
</dbReference>
<accession>A0A0A0BZ30</accession>
<gene>
    <name evidence="1" type="ORF">N869_11625</name>
</gene>
<dbReference type="RefSeq" id="WP_035058630.1">
    <property type="nucleotide sequence ID" value="NZ_AXCZ01000030.1"/>
</dbReference>
<dbReference type="PANTHER" id="PTHR47623:SF1">
    <property type="entry name" value="OS09G0287300 PROTEIN"/>
    <property type="match status" value="1"/>
</dbReference>
<proteinExistence type="predicted"/>
<dbReference type="SUPFAM" id="SSF53254">
    <property type="entry name" value="Phosphoglycerate mutase-like"/>
    <property type="match status" value="1"/>
</dbReference>
<dbReference type="Proteomes" id="UP000054314">
    <property type="component" value="Unassembled WGS sequence"/>
</dbReference>
<dbReference type="Gene3D" id="3.40.50.1240">
    <property type="entry name" value="Phosphoglycerate mutase-like"/>
    <property type="match status" value="1"/>
</dbReference>
<name>A0A0A0BZ30_9CELL</name>
<dbReference type="Pfam" id="PF00300">
    <property type="entry name" value="His_Phos_1"/>
    <property type="match status" value="1"/>
</dbReference>
<keyword evidence="2" id="KW-1185">Reference proteome</keyword>
<evidence type="ECO:0000313" key="2">
    <source>
        <dbReference type="Proteomes" id="UP000054314"/>
    </source>
</evidence>
<reference evidence="1 2" key="1">
    <citation type="submission" date="2013-08" db="EMBL/GenBank/DDBJ databases">
        <title>Genome sequencing of Cellulomonas bogoriensis 69B4.</title>
        <authorList>
            <person name="Chen F."/>
            <person name="Li Y."/>
            <person name="Wang G."/>
        </authorList>
    </citation>
    <scope>NUCLEOTIDE SEQUENCE [LARGE SCALE GENOMIC DNA]</scope>
    <source>
        <strain evidence="1 2">69B4</strain>
    </source>
</reference>
<dbReference type="InterPro" id="IPR029033">
    <property type="entry name" value="His_PPase_superfam"/>
</dbReference>
<dbReference type="PANTHER" id="PTHR47623">
    <property type="entry name" value="OS09G0287300 PROTEIN"/>
    <property type="match status" value="1"/>
</dbReference>
<dbReference type="EMBL" id="AXCZ01000030">
    <property type="protein sequence ID" value="KGM13653.1"/>
    <property type="molecule type" value="Genomic_DNA"/>
</dbReference>
<comment type="caution">
    <text evidence="1">The sequence shown here is derived from an EMBL/GenBank/DDBJ whole genome shotgun (WGS) entry which is preliminary data.</text>
</comment>
<dbReference type="OrthoDB" id="9810154at2"/>
<evidence type="ECO:0000313" key="1">
    <source>
        <dbReference type="EMBL" id="KGM13653.1"/>
    </source>
</evidence>
<dbReference type="InterPro" id="IPR013078">
    <property type="entry name" value="His_Pase_superF_clade-1"/>
</dbReference>